<evidence type="ECO:0000313" key="4">
    <source>
        <dbReference type="EMBL" id="TMQ73384.1"/>
    </source>
</evidence>
<comment type="caution">
    <text evidence="4">The sequence shown here is derived from an EMBL/GenBank/DDBJ whole genome shotgun (WGS) entry which is preliminary data.</text>
</comment>
<dbReference type="Pfam" id="PF13649">
    <property type="entry name" value="Methyltransf_25"/>
    <property type="match status" value="1"/>
</dbReference>
<gene>
    <name evidence="4" type="ORF">E6K80_00285</name>
</gene>
<name>A0A538UBW3_UNCEI</name>
<evidence type="ECO:0000259" key="3">
    <source>
        <dbReference type="Pfam" id="PF13649"/>
    </source>
</evidence>
<keyword evidence="2 4" id="KW-0808">Transferase</keyword>
<dbReference type="InterPro" id="IPR029063">
    <property type="entry name" value="SAM-dependent_MTases_sf"/>
</dbReference>
<reference evidence="4 5" key="1">
    <citation type="journal article" date="2019" name="Nat. Microbiol.">
        <title>Mediterranean grassland soil C-N compound turnover is dependent on rainfall and depth, and is mediated by genomically divergent microorganisms.</title>
        <authorList>
            <person name="Diamond S."/>
            <person name="Andeer P.F."/>
            <person name="Li Z."/>
            <person name="Crits-Christoph A."/>
            <person name="Burstein D."/>
            <person name="Anantharaman K."/>
            <person name="Lane K.R."/>
            <person name="Thomas B.C."/>
            <person name="Pan C."/>
            <person name="Northen T.R."/>
            <person name="Banfield J.F."/>
        </authorList>
    </citation>
    <scope>NUCLEOTIDE SEQUENCE [LARGE SCALE GENOMIC DNA]</scope>
    <source>
        <strain evidence="4">WS_10</strain>
    </source>
</reference>
<dbReference type="InterPro" id="IPR041698">
    <property type="entry name" value="Methyltransf_25"/>
</dbReference>
<evidence type="ECO:0000256" key="1">
    <source>
        <dbReference type="ARBA" id="ARBA00022603"/>
    </source>
</evidence>
<dbReference type="GO" id="GO:0032259">
    <property type="term" value="P:methylation"/>
    <property type="evidence" value="ECO:0007669"/>
    <property type="project" value="UniProtKB-KW"/>
</dbReference>
<dbReference type="Proteomes" id="UP000319836">
    <property type="component" value="Unassembled WGS sequence"/>
</dbReference>
<feature type="domain" description="Methyltransferase" evidence="3">
    <location>
        <begin position="105"/>
        <end position="200"/>
    </location>
</feature>
<protein>
    <submittedName>
        <fullName evidence="4">Class I SAM-dependent methyltransferase</fullName>
    </submittedName>
</protein>
<accession>A0A538UBW3</accession>
<dbReference type="SUPFAM" id="SSF53335">
    <property type="entry name" value="S-adenosyl-L-methionine-dependent methyltransferases"/>
    <property type="match status" value="1"/>
</dbReference>
<dbReference type="EMBL" id="VBPA01000007">
    <property type="protein sequence ID" value="TMQ73384.1"/>
    <property type="molecule type" value="Genomic_DNA"/>
</dbReference>
<dbReference type="GO" id="GO:0008168">
    <property type="term" value="F:methyltransferase activity"/>
    <property type="evidence" value="ECO:0007669"/>
    <property type="project" value="UniProtKB-KW"/>
</dbReference>
<dbReference type="PANTHER" id="PTHR43861:SF1">
    <property type="entry name" value="TRANS-ACONITATE 2-METHYLTRANSFERASE"/>
    <property type="match status" value="1"/>
</dbReference>
<evidence type="ECO:0000256" key="2">
    <source>
        <dbReference type="ARBA" id="ARBA00022679"/>
    </source>
</evidence>
<organism evidence="4 5">
    <name type="scientific">Eiseniibacteriota bacterium</name>
    <dbReference type="NCBI Taxonomy" id="2212470"/>
    <lineage>
        <taxon>Bacteria</taxon>
        <taxon>Candidatus Eiseniibacteriota</taxon>
    </lineage>
</organism>
<evidence type="ECO:0000313" key="5">
    <source>
        <dbReference type="Proteomes" id="UP000319836"/>
    </source>
</evidence>
<sequence length="322" mass="36090">MPTQAGAPSNTASRCAGSIASRWICCCAPPASRSATSWAGSIAARSRRTPTRWSSWRAGTDVSAALPSPYDAPELYDLALQGFADDLGFWLDEARRAARGRAPRVLEVGCGTGRVLLHLRSQGIDVEGIDLSEPMLARLAAKATARGIEARAHRGDMRDFTTPHRYDRVFVPFNAFAHCETIEDQLRCLQCCREHLEPGGAVVIDMSYPSLDYWLDTRTERVLETESRDPATGSVVRMWDTRTKDRVGQVQHSLIDIEELDAAGAVARSHRFETRQRWVYRYELDLLFRLAKYDRWDVLSGWDRRPLETDAGQMLGFAWKAG</sequence>
<dbReference type="AlphaFoldDB" id="A0A538UBW3"/>
<keyword evidence="1 4" id="KW-0489">Methyltransferase</keyword>
<dbReference type="Gene3D" id="3.40.50.150">
    <property type="entry name" value="Vaccinia Virus protein VP39"/>
    <property type="match status" value="1"/>
</dbReference>
<dbReference type="PANTHER" id="PTHR43861">
    <property type="entry name" value="TRANS-ACONITATE 2-METHYLTRANSFERASE-RELATED"/>
    <property type="match status" value="1"/>
</dbReference>
<dbReference type="CDD" id="cd02440">
    <property type="entry name" value="AdoMet_MTases"/>
    <property type="match status" value="1"/>
</dbReference>
<dbReference type="Gene3D" id="2.20.130.10">
    <property type="entry name" value="CAC2371-like domains"/>
    <property type="match status" value="1"/>
</dbReference>
<proteinExistence type="predicted"/>